<organism evidence="2 3">
    <name type="scientific">Fusarium proliferatum (strain ET1)</name>
    <name type="common">Orchid endophyte fungus</name>
    <dbReference type="NCBI Taxonomy" id="1227346"/>
    <lineage>
        <taxon>Eukaryota</taxon>
        <taxon>Fungi</taxon>
        <taxon>Dikarya</taxon>
        <taxon>Ascomycota</taxon>
        <taxon>Pezizomycotina</taxon>
        <taxon>Sordariomycetes</taxon>
        <taxon>Hypocreomycetidae</taxon>
        <taxon>Hypocreales</taxon>
        <taxon>Nectriaceae</taxon>
        <taxon>Fusarium</taxon>
        <taxon>Fusarium fujikuroi species complex</taxon>
    </lineage>
</organism>
<dbReference type="Pfam" id="PF20150">
    <property type="entry name" value="2EXR"/>
    <property type="match status" value="1"/>
</dbReference>
<dbReference type="EMBL" id="FJOF01000006">
    <property type="protein sequence ID" value="CZR42547.1"/>
    <property type="molecule type" value="Genomic_DNA"/>
</dbReference>
<feature type="domain" description="2EXR" evidence="1">
    <location>
        <begin position="6"/>
        <end position="92"/>
    </location>
</feature>
<dbReference type="PANTHER" id="PTHR35910:SF6">
    <property type="entry name" value="2EXR DOMAIN-CONTAINING PROTEIN"/>
    <property type="match status" value="1"/>
</dbReference>
<keyword evidence="3" id="KW-1185">Reference proteome</keyword>
<dbReference type="InterPro" id="IPR045518">
    <property type="entry name" value="2EXR"/>
</dbReference>
<dbReference type="Proteomes" id="UP000183971">
    <property type="component" value="Unassembled WGS sequence"/>
</dbReference>
<protein>
    <recommendedName>
        <fullName evidence="1">2EXR domain-containing protein</fullName>
    </recommendedName>
</protein>
<sequence>MPLKPFHRMMDLPLEIRHEIYFWATPDRVVHVRYLYSGDIRKGRVFCSTPIPSLLHTCSESRVYLSRTGYKLAFQAQSTGSQFWFNFKRDTLFIDREALILMHQGINPFPFEDTQRIRKIAYERWLLNVYDLVVRLALQSFGELQEIFLIEWHREGIDSYAPCYFPDPIPQRHSYDTRDLYKFAEIQKVDAYLGRLVLQTDHRNPHALSLGYWCALWSLDPPESIPRDTDLAEYLSEPYEKWRSLDQGREYLELELGKFWAELGRPSGKLPKFKPVHLLTDAEHQFVRRERSIGYEMLQTTFRINKLSGSNKNNQVALT</sequence>
<accession>A0A1L7VQ06</accession>
<dbReference type="GeneID" id="42054722"/>
<name>A0A1L7VQ06_FUSPR</name>
<reference evidence="3" key="1">
    <citation type="journal article" date="2016" name="Genome Biol. Evol.">
        <title>Comparative 'omics' of the Fusarium fujikuroi species complex highlights differences in genetic potential and metabolite synthesis.</title>
        <authorList>
            <person name="Niehaus E.-M."/>
            <person name="Muensterkoetter M."/>
            <person name="Proctor R.H."/>
            <person name="Brown D.W."/>
            <person name="Sharon A."/>
            <person name="Idan Y."/>
            <person name="Oren-Young L."/>
            <person name="Sieber C.M."/>
            <person name="Novak O."/>
            <person name="Pencik A."/>
            <person name="Tarkowska D."/>
            <person name="Hromadova K."/>
            <person name="Freeman S."/>
            <person name="Maymon M."/>
            <person name="Elazar M."/>
            <person name="Youssef S.A."/>
            <person name="El-Shabrawy E.S.M."/>
            <person name="Shalaby A.B.A."/>
            <person name="Houterman P."/>
            <person name="Brock N.L."/>
            <person name="Burkhardt I."/>
            <person name="Tsavkelova E.A."/>
            <person name="Dickschat J.S."/>
            <person name="Galuszka P."/>
            <person name="Gueldener U."/>
            <person name="Tudzynski B."/>
        </authorList>
    </citation>
    <scope>NUCLEOTIDE SEQUENCE [LARGE SCALE GENOMIC DNA]</scope>
    <source>
        <strain evidence="3">ET1</strain>
    </source>
</reference>
<evidence type="ECO:0000259" key="1">
    <source>
        <dbReference type="Pfam" id="PF20150"/>
    </source>
</evidence>
<dbReference type="VEuPathDB" id="FungiDB:FPRO_09850"/>
<gene>
    <name evidence="2" type="ORF">FPRO_09850</name>
</gene>
<dbReference type="RefSeq" id="XP_031083138.1">
    <property type="nucleotide sequence ID" value="XM_031233286.1"/>
</dbReference>
<dbReference type="PANTHER" id="PTHR35910">
    <property type="entry name" value="2EXR DOMAIN-CONTAINING PROTEIN"/>
    <property type="match status" value="1"/>
</dbReference>
<dbReference type="AlphaFoldDB" id="A0A1L7VQ06"/>
<comment type="caution">
    <text evidence="2">The sequence shown here is derived from an EMBL/GenBank/DDBJ whole genome shotgun (WGS) entry which is preliminary data.</text>
</comment>
<proteinExistence type="predicted"/>
<evidence type="ECO:0000313" key="2">
    <source>
        <dbReference type="EMBL" id="CZR42547.1"/>
    </source>
</evidence>
<evidence type="ECO:0000313" key="3">
    <source>
        <dbReference type="Proteomes" id="UP000183971"/>
    </source>
</evidence>